<dbReference type="GO" id="GO:0022857">
    <property type="term" value="F:transmembrane transporter activity"/>
    <property type="evidence" value="ECO:0007669"/>
    <property type="project" value="InterPro"/>
</dbReference>
<dbReference type="PANTHER" id="PTHR23502">
    <property type="entry name" value="MAJOR FACILITATOR SUPERFAMILY"/>
    <property type="match status" value="1"/>
</dbReference>
<feature type="transmembrane region" description="Helical" evidence="5">
    <location>
        <begin position="478"/>
        <end position="498"/>
    </location>
</feature>
<feature type="transmembrane region" description="Helical" evidence="5">
    <location>
        <begin position="346"/>
        <end position="363"/>
    </location>
</feature>
<feature type="domain" description="Major facilitator superfamily (MFS) profile" evidence="6">
    <location>
        <begin position="72"/>
        <end position="502"/>
    </location>
</feature>
<dbReference type="FunFam" id="1.20.1250.20:FF:000082">
    <property type="entry name" value="MFS multidrug transporter, putative"/>
    <property type="match status" value="1"/>
</dbReference>
<dbReference type="GeneID" id="37026094"/>
<dbReference type="InterPro" id="IPR036259">
    <property type="entry name" value="MFS_trans_sf"/>
</dbReference>
<dbReference type="Pfam" id="PF07690">
    <property type="entry name" value="MFS_1"/>
    <property type="match status" value="1"/>
</dbReference>
<comment type="subcellular location">
    <subcellularLocation>
        <location evidence="1">Membrane</location>
        <topology evidence="1">Multi-pass membrane protein</topology>
    </subcellularLocation>
</comment>
<feature type="transmembrane region" description="Helical" evidence="5">
    <location>
        <begin position="304"/>
        <end position="326"/>
    </location>
</feature>
<reference evidence="7 8" key="1">
    <citation type="journal article" date="2018" name="Mol. Biol. Evol.">
        <title>Broad Genomic Sampling Reveals a Smut Pathogenic Ancestry of the Fungal Clade Ustilaginomycotina.</title>
        <authorList>
            <person name="Kijpornyongpan T."/>
            <person name="Mondo S.J."/>
            <person name="Barry K."/>
            <person name="Sandor L."/>
            <person name="Lee J."/>
            <person name="Lipzen A."/>
            <person name="Pangilinan J."/>
            <person name="LaButti K."/>
            <person name="Hainaut M."/>
            <person name="Henrissat B."/>
            <person name="Grigoriev I.V."/>
            <person name="Spatafora J.W."/>
            <person name="Aime M.C."/>
        </authorList>
    </citation>
    <scope>NUCLEOTIDE SEQUENCE [LARGE SCALE GENOMIC DNA]</scope>
    <source>
        <strain evidence="7 8">MCA 5214</strain>
    </source>
</reference>
<accession>A0A316UWI5</accession>
<feature type="transmembrane region" description="Helical" evidence="5">
    <location>
        <begin position="446"/>
        <end position="466"/>
    </location>
</feature>
<dbReference type="Gene3D" id="1.20.1250.20">
    <property type="entry name" value="MFS general substrate transporter like domains"/>
    <property type="match status" value="1"/>
</dbReference>
<dbReference type="RefSeq" id="XP_025364204.1">
    <property type="nucleotide sequence ID" value="XM_025504271.1"/>
</dbReference>
<keyword evidence="2 5" id="KW-0812">Transmembrane</keyword>
<dbReference type="AlphaFoldDB" id="A0A316UWI5"/>
<evidence type="ECO:0000256" key="4">
    <source>
        <dbReference type="ARBA" id="ARBA00023136"/>
    </source>
</evidence>
<sequence length="523" mass="57768">MHEHESREKDKIADATTVDGAAANAHAESAAKAPSVRHKVEDLEASGYVLVGFEDGDPENPRNWSKAKKYFLVTFCSYINVLVASQASAYSTGEDGVQEDFGISKELSTIGLSLYVLGFAIGPPLVAPLSEQFGRRPVYLVCWALFVLFAFGPAFSPTFAGVAITRFLQGLFSSPPLANTGGVVSDVIARDAAGPYMAIYTWGSTIGPAVGNVYAAYIAPKMGSWRYIFYFTSLLAMGCHWPIIYFFLPETRHNIILERKAARLRKSTGSDRFVSVHATEKKSLRTSLYIALTRPFRFLFTEPITAFAAAWNGFLYGLIFLFNTAFIEIWGENGYGFNAGLSQLSFISLIVGCTIGFLSHRFTSEPHYQRVIKQRGESVPEARLYMGLFGSILLPIGLFITAWTCYPGKVHWIVPMIGAAIFGIGFYWVLYGILTYVTDSYTTYSASALGAAILIRNILGAVFPLFAGYQFQNLGNHWATSLIAFLSLPLVPITFFFWKKGHLLREASPWASAHFNEDEDAPH</sequence>
<evidence type="ECO:0000256" key="3">
    <source>
        <dbReference type="ARBA" id="ARBA00022989"/>
    </source>
</evidence>
<evidence type="ECO:0000256" key="2">
    <source>
        <dbReference type="ARBA" id="ARBA00022692"/>
    </source>
</evidence>
<feature type="transmembrane region" description="Helical" evidence="5">
    <location>
        <begin position="70"/>
        <end position="87"/>
    </location>
</feature>
<keyword evidence="3 5" id="KW-1133">Transmembrane helix</keyword>
<dbReference type="PROSITE" id="PS50850">
    <property type="entry name" value="MFS"/>
    <property type="match status" value="1"/>
</dbReference>
<dbReference type="EMBL" id="KZ819663">
    <property type="protein sequence ID" value="PWN29592.1"/>
    <property type="molecule type" value="Genomic_DNA"/>
</dbReference>
<feature type="transmembrane region" description="Helical" evidence="5">
    <location>
        <begin position="412"/>
        <end position="434"/>
    </location>
</feature>
<dbReference type="InterPro" id="IPR011701">
    <property type="entry name" value="MFS"/>
</dbReference>
<dbReference type="Proteomes" id="UP000245884">
    <property type="component" value="Unassembled WGS sequence"/>
</dbReference>
<keyword evidence="8" id="KW-1185">Reference proteome</keyword>
<dbReference type="SUPFAM" id="SSF103473">
    <property type="entry name" value="MFS general substrate transporter"/>
    <property type="match status" value="1"/>
</dbReference>
<gene>
    <name evidence="7" type="ORF">BDZ90DRAFT_216453</name>
</gene>
<dbReference type="CDD" id="cd17323">
    <property type="entry name" value="MFS_Tpo1_MDR_like"/>
    <property type="match status" value="1"/>
</dbReference>
<feature type="transmembrane region" description="Helical" evidence="5">
    <location>
        <begin position="227"/>
        <end position="248"/>
    </location>
</feature>
<proteinExistence type="predicted"/>
<feature type="transmembrane region" description="Helical" evidence="5">
    <location>
        <begin position="384"/>
        <end position="406"/>
    </location>
</feature>
<feature type="transmembrane region" description="Helical" evidence="5">
    <location>
        <begin position="107"/>
        <end position="126"/>
    </location>
</feature>
<dbReference type="PANTHER" id="PTHR23502:SF24">
    <property type="entry name" value="TRANSPORTER, PUTATIVE-RELATED"/>
    <property type="match status" value="1"/>
</dbReference>
<dbReference type="GO" id="GO:0005886">
    <property type="term" value="C:plasma membrane"/>
    <property type="evidence" value="ECO:0007669"/>
    <property type="project" value="TreeGrafter"/>
</dbReference>
<evidence type="ECO:0000313" key="8">
    <source>
        <dbReference type="Proteomes" id="UP000245884"/>
    </source>
</evidence>
<evidence type="ECO:0000259" key="6">
    <source>
        <dbReference type="PROSITE" id="PS50850"/>
    </source>
</evidence>
<organism evidence="7 8">
    <name type="scientific">Jaminaea rosea</name>
    <dbReference type="NCBI Taxonomy" id="1569628"/>
    <lineage>
        <taxon>Eukaryota</taxon>
        <taxon>Fungi</taxon>
        <taxon>Dikarya</taxon>
        <taxon>Basidiomycota</taxon>
        <taxon>Ustilaginomycotina</taxon>
        <taxon>Exobasidiomycetes</taxon>
        <taxon>Microstromatales</taxon>
        <taxon>Microstromatales incertae sedis</taxon>
        <taxon>Jaminaea</taxon>
    </lineage>
</organism>
<dbReference type="InterPro" id="IPR020846">
    <property type="entry name" value="MFS_dom"/>
</dbReference>
<evidence type="ECO:0000256" key="5">
    <source>
        <dbReference type="SAM" id="Phobius"/>
    </source>
</evidence>
<keyword evidence="4 5" id="KW-0472">Membrane</keyword>
<evidence type="ECO:0000313" key="7">
    <source>
        <dbReference type="EMBL" id="PWN29592.1"/>
    </source>
</evidence>
<dbReference type="OrthoDB" id="5376138at2759"/>
<protein>
    <submittedName>
        <fullName evidence="7">MFS general substrate transporter</fullName>
    </submittedName>
</protein>
<feature type="transmembrane region" description="Helical" evidence="5">
    <location>
        <begin position="138"/>
        <end position="164"/>
    </location>
</feature>
<dbReference type="STRING" id="1569628.A0A316UWI5"/>
<name>A0A316UWI5_9BASI</name>
<evidence type="ECO:0000256" key="1">
    <source>
        <dbReference type="ARBA" id="ARBA00004141"/>
    </source>
</evidence>